<gene>
    <name evidence="6" type="ORF">SAMN04487864_11036</name>
</gene>
<dbReference type="InterPro" id="IPR011078">
    <property type="entry name" value="PyrdxlP_homeostasis"/>
</dbReference>
<reference evidence="7" key="1">
    <citation type="submission" date="2016-10" db="EMBL/GenBank/DDBJ databases">
        <authorList>
            <person name="Varghese N."/>
            <person name="Submissions S."/>
        </authorList>
    </citation>
    <scope>NUCLEOTIDE SEQUENCE [LARGE SCALE GENOMIC DNA]</scope>
    <source>
        <strain evidence="7">DSM 11005</strain>
    </source>
</reference>
<dbReference type="RefSeq" id="WP_093730628.1">
    <property type="nucleotide sequence ID" value="NZ_FMYW01000010.1"/>
</dbReference>
<evidence type="ECO:0000256" key="3">
    <source>
        <dbReference type="PIRSR" id="PIRSR004848-1"/>
    </source>
</evidence>
<dbReference type="OrthoDB" id="9804072at2"/>
<organism evidence="6 7">
    <name type="scientific">Succiniclasticum ruminis</name>
    <dbReference type="NCBI Taxonomy" id="40841"/>
    <lineage>
        <taxon>Bacteria</taxon>
        <taxon>Bacillati</taxon>
        <taxon>Bacillota</taxon>
        <taxon>Negativicutes</taxon>
        <taxon>Acidaminococcales</taxon>
        <taxon>Acidaminococcaceae</taxon>
        <taxon>Succiniclasticum</taxon>
    </lineage>
</organism>
<dbReference type="NCBIfam" id="TIGR00044">
    <property type="entry name" value="YggS family pyridoxal phosphate-dependent enzyme"/>
    <property type="match status" value="1"/>
</dbReference>
<dbReference type="PANTHER" id="PTHR10146:SF14">
    <property type="entry name" value="PYRIDOXAL PHOSPHATE HOMEOSTASIS PROTEIN"/>
    <property type="match status" value="1"/>
</dbReference>
<dbReference type="SUPFAM" id="SSF51419">
    <property type="entry name" value="PLP-binding barrel"/>
    <property type="match status" value="1"/>
</dbReference>
<comment type="function">
    <text evidence="2">Pyridoxal 5'-phosphate (PLP)-binding protein, which is involved in PLP homeostasis.</text>
</comment>
<dbReference type="Proteomes" id="UP000198943">
    <property type="component" value="Unassembled WGS sequence"/>
</dbReference>
<dbReference type="PIRSF" id="PIRSF004848">
    <property type="entry name" value="YBL036c_PLPDEIII"/>
    <property type="match status" value="1"/>
</dbReference>
<dbReference type="PANTHER" id="PTHR10146">
    <property type="entry name" value="PROLINE SYNTHETASE CO-TRANSCRIBED BACTERIAL HOMOLOG PROTEIN"/>
    <property type="match status" value="1"/>
</dbReference>
<dbReference type="InterPro" id="IPR029066">
    <property type="entry name" value="PLP-binding_barrel"/>
</dbReference>
<proteinExistence type="inferred from homology"/>
<evidence type="ECO:0000259" key="5">
    <source>
        <dbReference type="Pfam" id="PF01168"/>
    </source>
</evidence>
<evidence type="ECO:0000256" key="4">
    <source>
        <dbReference type="RuleBase" id="RU004514"/>
    </source>
</evidence>
<accession>A0A1G6MNN8</accession>
<sequence length="233" mass="26113">MLADNLHNVKETIASALARRTERKETGDEVCLVAVTKNHPAAVVTEIQSLGVGNIGENRVQEAREKQQQIGHPGKWHLIGHLQTNKAKQAVEFFDLIESADSEHLLRALEKEAAKQGKVMDVLLQINVAREPQKTGFLPEDYEAVLPLLESFPHIRVRGIMVIAPNTSDQTVLHSVFRQGYDYFCKLKRQRKDIDFLSMGMTSDYAIAVEEGANMVRVGTALFGARDYNNRGY</sequence>
<feature type="modified residue" description="N6-(pyridoxal phosphate)lysine" evidence="2 3">
    <location>
        <position position="37"/>
    </location>
</feature>
<evidence type="ECO:0000313" key="7">
    <source>
        <dbReference type="Proteomes" id="UP000198943"/>
    </source>
</evidence>
<comment type="similarity">
    <text evidence="2 4">Belongs to the pyridoxal phosphate-binding protein YggS/PROSC family.</text>
</comment>
<dbReference type="GO" id="GO:0030170">
    <property type="term" value="F:pyridoxal phosphate binding"/>
    <property type="evidence" value="ECO:0007669"/>
    <property type="project" value="UniProtKB-UniRule"/>
</dbReference>
<evidence type="ECO:0000256" key="2">
    <source>
        <dbReference type="HAMAP-Rule" id="MF_02087"/>
    </source>
</evidence>
<keyword evidence="1 2" id="KW-0663">Pyridoxal phosphate</keyword>
<dbReference type="Pfam" id="PF01168">
    <property type="entry name" value="Ala_racemase_N"/>
    <property type="match status" value="1"/>
</dbReference>
<dbReference type="InterPro" id="IPR001608">
    <property type="entry name" value="Ala_racemase_N"/>
</dbReference>
<dbReference type="AlphaFoldDB" id="A0A1G6MNN8"/>
<feature type="domain" description="Alanine racemase N-terminal" evidence="5">
    <location>
        <begin position="26"/>
        <end position="226"/>
    </location>
</feature>
<dbReference type="EMBL" id="FMYW01000010">
    <property type="protein sequence ID" value="SDC56616.1"/>
    <property type="molecule type" value="Genomic_DNA"/>
</dbReference>
<evidence type="ECO:0000313" key="6">
    <source>
        <dbReference type="EMBL" id="SDC56616.1"/>
    </source>
</evidence>
<dbReference type="FunFam" id="3.20.20.10:FF:000018">
    <property type="entry name" value="Pyridoxal phosphate homeostasis protein"/>
    <property type="match status" value="1"/>
</dbReference>
<keyword evidence="7" id="KW-1185">Reference proteome</keyword>
<evidence type="ECO:0000256" key="1">
    <source>
        <dbReference type="ARBA" id="ARBA00022898"/>
    </source>
</evidence>
<protein>
    <recommendedName>
        <fullName evidence="2">Pyridoxal phosphate homeostasis protein</fullName>
        <shortName evidence="2">PLP homeostasis protein</shortName>
    </recommendedName>
</protein>
<dbReference type="Gene3D" id="3.20.20.10">
    <property type="entry name" value="Alanine racemase"/>
    <property type="match status" value="1"/>
</dbReference>
<comment type="cofactor">
    <cofactor evidence="3">
        <name>pyridoxal 5'-phosphate</name>
        <dbReference type="ChEBI" id="CHEBI:597326"/>
    </cofactor>
</comment>
<dbReference type="HAMAP" id="MF_02087">
    <property type="entry name" value="PLP_homeostasis"/>
    <property type="match status" value="1"/>
</dbReference>
<name>A0A1G6MNN8_9FIRM</name>
<dbReference type="CDD" id="cd00635">
    <property type="entry name" value="PLPDE_III_YBL036c_like"/>
    <property type="match status" value="1"/>
</dbReference>